<evidence type="ECO:0000313" key="3">
    <source>
        <dbReference type="Proteomes" id="UP000309038"/>
    </source>
</evidence>
<keyword evidence="3" id="KW-1185">Reference proteome</keyword>
<reference evidence="2 3" key="1">
    <citation type="submission" date="2019-02" db="EMBL/GenBank/DDBJ databases">
        <title>Genome sequencing of the rare red list fungi Phlebia centrifuga.</title>
        <authorList>
            <person name="Buettner E."/>
            <person name="Kellner H."/>
        </authorList>
    </citation>
    <scope>NUCLEOTIDE SEQUENCE [LARGE SCALE GENOMIC DNA]</scope>
    <source>
        <strain evidence="2 3">DSM 108282</strain>
    </source>
</reference>
<dbReference type="EMBL" id="SGPJ01000832">
    <property type="protein sequence ID" value="THG92979.1"/>
    <property type="molecule type" value="Genomic_DNA"/>
</dbReference>
<name>A0A4S4K9U3_9APHY</name>
<protein>
    <submittedName>
        <fullName evidence="2">Uncharacterized protein</fullName>
    </submittedName>
</protein>
<sequence length="131" mass="15261">MEYEINSCPAYAVDAAERVSESYLRRRDAVEIANKRLREKIRLLRADIDVQESCIESQNCVLERLLEEEAKFEAKIHSLLLESGRELAVIEGLVDERQMLQKQDFDKCQLSAAQRKRKRNDNLEPIPQMLV</sequence>
<keyword evidence="1" id="KW-0175">Coiled coil</keyword>
<evidence type="ECO:0000256" key="1">
    <source>
        <dbReference type="SAM" id="Coils"/>
    </source>
</evidence>
<dbReference type="AlphaFoldDB" id="A0A4S4K9U3"/>
<dbReference type="Proteomes" id="UP000309038">
    <property type="component" value="Unassembled WGS sequence"/>
</dbReference>
<accession>A0A4S4K9U3</accession>
<organism evidence="2 3">
    <name type="scientific">Hermanssonia centrifuga</name>
    <dbReference type="NCBI Taxonomy" id="98765"/>
    <lineage>
        <taxon>Eukaryota</taxon>
        <taxon>Fungi</taxon>
        <taxon>Dikarya</taxon>
        <taxon>Basidiomycota</taxon>
        <taxon>Agaricomycotina</taxon>
        <taxon>Agaricomycetes</taxon>
        <taxon>Polyporales</taxon>
        <taxon>Meruliaceae</taxon>
        <taxon>Hermanssonia</taxon>
    </lineage>
</organism>
<comment type="caution">
    <text evidence="2">The sequence shown here is derived from an EMBL/GenBank/DDBJ whole genome shotgun (WGS) entry which is preliminary data.</text>
</comment>
<feature type="coiled-coil region" evidence="1">
    <location>
        <begin position="27"/>
        <end position="82"/>
    </location>
</feature>
<proteinExistence type="predicted"/>
<gene>
    <name evidence="2" type="ORF">EW026_g8118</name>
</gene>
<evidence type="ECO:0000313" key="2">
    <source>
        <dbReference type="EMBL" id="THG92979.1"/>
    </source>
</evidence>